<keyword evidence="5" id="KW-0812">Transmembrane</keyword>
<dbReference type="AlphaFoldDB" id="A0A1X9LM58"/>
<dbReference type="Pfam" id="PF00082">
    <property type="entry name" value="Peptidase_S8"/>
    <property type="match status" value="1"/>
</dbReference>
<dbReference type="PANTHER" id="PTHR43806">
    <property type="entry name" value="PEPTIDASE S8"/>
    <property type="match status" value="1"/>
</dbReference>
<dbReference type="Gene3D" id="3.40.50.200">
    <property type="entry name" value="Peptidase S8/S53 domain"/>
    <property type="match status" value="2"/>
</dbReference>
<protein>
    <recommendedName>
        <fullName evidence="7">Peptidase S8/S53 domain-containing protein</fullName>
    </recommendedName>
</protein>
<gene>
    <name evidence="8" type="ORF">B5808_13925</name>
</gene>
<keyword evidence="3" id="KW-0378">Hydrolase</keyword>
<evidence type="ECO:0000313" key="8">
    <source>
        <dbReference type="EMBL" id="ARJ06197.1"/>
    </source>
</evidence>
<keyword evidence="2" id="KW-0645">Protease</keyword>
<reference evidence="8 9" key="1">
    <citation type="submission" date="2017-04" db="EMBL/GenBank/DDBJ databases">
        <authorList>
            <person name="Afonso C.L."/>
            <person name="Miller P.J."/>
            <person name="Scott M.A."/>
            <person name="Spackman E."/>
            <person name="Goraichik I."/>
            <person name="Dimitrov K.M."/>
            <person name="Suarez D.L."/>
            <person name="Swayne D.E."/>
        </authorList>
    </citation>
    <scope>NUCLEOTIDE SEQUENCE [LARGE SCALE GENOMIC DNA]</scope>
    <source>
        <strain evidence="9">XA(T)</strain>
    </source>
</reference>
<dbReference type="GO" id="GO:0004252">
    <property type="term" value="F:serine-type endopeptidase activity"/>
    <property type="evidence" value="ECO:0007669"/>
    <property type="project" value="InterPro"/>
</dbReference>
<evidence type="ECO:0000256" key="3">
    <source>
        <dbReference type="ARBA" id="ARBA00022801"/>
    </source>
</evidence>
<evidence type="ECO:0000259" key="7">
    <source>
        <dbReference type="Pfam" id="PF00082"/>
    </source>
</evidence>
<feature type="domain" description="Peptidase S8/S53" evidence="7">
    <location>
        <begin position="507"/>
        <end position="639"/>
    </location>
</feature>
<dbReference type="GO" id="GO:0006508">
    <property type="term" value="P:proteolysis"/>
    <property type="evidence" value="ECO:0007669"/>
    <property type="project" value="UniProtKB-KW"/>
</dbReference>
<name>A0A1X9LM58_9MICO</name>
<dbReference type="Proteomes" id="UP000192775">
    <property type="component" value="Chromosome"/>
</dbReference>
<keyword evidence="5" id="KW-0472">Membrane</keyword>
<evidence type="ECO:0000256" key="4">
    <source>
        <dbReference type="ARBA" id="ARBA00022825"/>
    </source>
</evidence>
<feature type="transmembrane region" description="Helical" evidence="5">
    <location>
        <begin position="702"/>
        <end position="721"/>
    </location>
</feature>
<dbReference type="EMBL" id="CP020715">
    <property type="protein sequence ID" value="ARJ06197.1"/>
    <property type="molecule type" value="Genomic_DNA"/>
</dbReference>
<feature type="chain" id="PRO_5039408568" description="Peptidase S8/S53 domain-containing protein" evidence="6">
    <location>
        <begin position="19"/>
        <end position="730"/>
    </location>
</feature>
<evidence type="ECO:0000256" key="6">
    <source>
        <dbReference type="SAM" id="SignalP"/>
    </source>
</evidence>
<evidence type="ECO:0000256" key="5">
    <source>
        <dbReference type="SAM" id="Phobius"/>
    </source>
</evidence>
<accession>A0A1X9LM58</accession>
<dbReference type="STRING" id="1619308.B5808_13925"/>
<sequence length="730" mass="73669">MAALVMAAMLAAGASARADDGGAEEDGSALSGRLQYIAELPDGGDVAEQIAAASDVLGTVADGPGSIAESGGRLSVTVTFATRPDAAAFDALRAYGEVTAASELFSMATVRVAPADLEALASVPGVSSVREDIVPRTTGSWPAAAATPAAATGSWPAAAATPAAAAATTSAATTSAAAPAADADDCRSIPANLLAPLNVEGARDAFGVDGMGVTVGIISDSYARLPDAATQIAGSVAHGLLPGAGNPCGYETPVEVLRESTLRSGSDEGRAMAQLVHQIAPGARLMFATAGAGQLEYSESITALTDAGADVIVDDVLSNEPWFQDGPISYQVQQVTDRGIPYLAAAGNFSSIGARGYPSAGYSISGWETAAYRPAECPQAVQDEFRTQGVTAEISCMDFDPGTGVDTLDQMVSNAGPTPSSRPTTYALQWAEPFGAATTDIRFGLIEPNGNVATTLAPAPGIPSQEMAVPMVSGDYQYFIARIGSGDSTPRIKTWFYGPDTVAVEYFRSAGDDVVGHTLSAHEGAPQTIAVAAVSAQDTSTPETFTSAGPASYWFDWDPTVSPIATPRTTPIVTEGPVIAGVDRGYTDFFGGEISTGLYSFAGTSAAAPSAAAVVALGLQRNPDATPAQVRSALSSTASPLPSISPVSLTPEQVAGAGLIDAQAFVGALAPAPQPVPVPVPVPASVPTAQSPQLAATGASEVPFLALIALGVASLGLGVVVRRRGKGRHS</sequence>
<keyword evidence="9" id="KW-1185">Reference proteome</keyword>
<organism evidence="8 9">
    <name type="scientific">Cnuibacter physcomitrellae</name>
    <dbReference type="NCBI Taxonomy" id="1619308"/>
    <lineage>
        <taxon>Bacteria</taxon>
        <taxon>Bacillati</taxon>
        <taxon>Actinomycetota</taxon>
        <taxon>Actinomycetes</taxon>
        <taxon>Micrococcales</taxon>
        <taxon>Microbacteriaceae</taxon>
        <taxon>Cnuibacter</taxon>
    </lineage>
</organism>
<evidence type="ECO:0000256" key="1">
    <source>
        <dbReference type="ARBA" id="ARBA00011073"/>
    </source>
</evidence>
<dbReference type="InterPro" id="IPR050131">
    <property type="entry name" value="Peptidase_S8_subtilisin-like"/>
</dbReference>
<keyword evidence="4" id="KW-0720">Serine protease</keyword>
<dbReference type="PANTHER" id="PTHR43806:SF11">
    <property type="entry name" value="CEREVISIN-RELATED"/>
    <property type="match status" value="1"/>
</dbReference>
<dbReference type="InterPro" id="IPR036852">
    <property type="entry name" value="Peptidase_S8/S53_dom_sf"/>
</dbReference>
<keyword evidence="6" id="KW-0732">Signal</keyword>
<feature type="signal peptide" evidence="6">
    <location>
        <begin position="1"/>
        <end position="18"/>
    </location>
</feature>
<dbReference type="SUPFAM" id="SSF52743">
    <property type="entry name" value="Subtilisin-like"/>
    <property type="match status" value="1"/>
</dbReference>
<proteinExistence type="inferred from homology"/>
<comment type="similarity">
    <text evidence="1">Belongs to the peptidase S8 family.</text>
</comment>
<dbReference type="KEGG" id="cphy:B5808_13925"/>
<dbReference type="InterPro" id="IPR000209">
    <property type="entry name" value="Peptidase_S8/S53_dom"/>
</dbReference>
<keyword evidence="5" id="KW-1133">Transmembrane helix</keyword>
<dbReference type="InterPro" id="IPR023828">
    <property type="entry name" value="Peptidase_S8_Ser-AS"/>
</dbReference>
<evidence type="ECO:0000313" key="9">
    <source>
        <dbReference type="Proteomes" id="UP000192775"/>
    </source>
</evidence>
<dbReference type="PROSITE" id="PS00138">
    <property type="entry name" value="SUBTILASE_SER"/>
    <property type="match status" value="1"/>
</dbReference>
<evidence type="ECO:0000256" key="2">
    <source>
        <dbReference type="ARBA" id="ARBA00022670"/>
    </source>
</evidence>